<evidence type="ECO:0000313" key="1">
    <source>
        <dbReference type="EMBL" id="SVB77639.1"/>
    </source>
</evidence>
<accession>A0A382GRL8</accession>
<dbReference type="EMBL" id="UINC01056973">
    <property type="protein sequence ID" value="SVB77639.1"/>
    <property type="molecule type" value="Genomic_DNA"/>
</dbReference>
<dbReference type="SUPFAM" id="SSF63825">
    <property type="entry name" value="YWTD domain"/>
    <property type="match status" value="1"/>
</dbReference>
<reference evidence="1" key="1">
    <citation type="submission" date="2018-05" db="EMBL/GenBank/DDBJ databases">
        <authorList>
            <person name="Lanie J.A."/>
            <person name="Ng W.-L."/>
            <person name="Kazmierczak K.M."/>
            <person name="Andrzejewski T.M."/>
            <person name="Davidsen T.M."/>
            <person name="Wayne K.J."/>
            <person name="Tettelin H."/>
            <person name="Glass J.I."/>
            <person name="Rusch D."/>
            <person name="Podicherti R."/>
            <person name="Tsui H.-C.T."/>
            <person name="Winkler M.E."/>
        </authorList>
    </citation>
    <scope>NUCLEOTIDE SEQUENCE</scope>
</reference>
<dbReference type="AlphaFoldDB" id="A0A382GRL8"/>
<gene>
    <name evidence="1" type="ORF">METZ01_LOCUS230493</name>
</gene>
<dbReference type="PROSITE" id="PS51257">
    <property type="entry name" value="PROKAR_LIPOPROTEIN"/>
    <property type="match status" value="1"/>
</dbReference>
<protein>
    <submittedName>
        <fullName evidence="1">Uncharacterized protein</fullName>
    </submittedName>
</protein>
<organism evidence="1">
    <name type="scientific">marine metagenome</name>
    <dbReference type="NCBI Taxonomy" id="408172"/>
    <lineage>
        <taxon>unclassified sequences</taxon>
        <taxon>metagenomes</taxon>
        <taxon>ecological metagenomes</taxon>
    </lineage>
</organism>
<sequence length="370" mass="41054">MNKHLKLLFFIGLAFLGCEDNAVDQDNPQPSLPTGTPIIEGKRVYISGFYQDSSLAQMVACFWVDGARVDLEYGAAEAITVENEDVYVAGQWFDSTGWNGEACYWINGVRYDLEGGGNPSTEVTDIAVDNGDVYVSGVMSDGTTFGTNACYWKNGVRTDLTNSNVDAMANSIGINNGDVYVTGWRIQNHASIACYWKNGNLNNLHNTSYFGDAYDIAFKDNDFYIAGEIDAQSTDNWNACYWKNGNKVNLPRSGYGATAFGIFLDGNDIYLAGYTTGNLFTFDIGCKWTNGNLHELSSSVSDTQQTWLYDIAVANDVKITVGFYYTVIIDYNDPLYYNSPIFPCYYRNGQRVNLEDAEWQVGEATGVFIE</sequence>
<name>A0A382GRL8_9ZZZZ</name>
<proteinExistence type="predicted"/>